<keyword evidence="16" id="KW-1185">Reference proteome</keyword>
<dbReference type="SUPFAM" id="SSF88723">
    <property type="entry name" value="PIN domain-like"/>
    <property type="match status" value="1"/>
</dbReference>
<dbReference type="InterPro" id="IPR029060">
    <property type="entry name" value="PIN-like_dom_sf"/>
</dbReference>
<dbReference type="InterPro" id="IPR023426">
    <property type="entry name" value="Flap_endonuc"/>
</dbReference>
<feature type="binding site" evidence="11">
    <location>
        <position position="175"/>
    </location>
    <ligand>
        <name>Mg(2+)</name>
        <dbReference type="ChEBI" id="CHEBI:18420"/>
        <label>2</label>
    </ligand>
</feature>
<keyword evidence="6 11" id="KW-0378">Hydrolase</keyword>
<dbReference type="NCBIfam" id="TIGR03674">
    <property type="entry name" value="fen_arch"/>
    <property type="match status" value="1"/>
</dbReference>
<dbReference type="InterPro" id="IPR019973">
    <property type="entry name" value="Flap_endonuc_arc"/>
</dbReference>
<comment type="similarity">
    <text evidence="11">Belongs to the XPG/RAD2 endonuclease family. FEN1 subfamily.</text>
</comment>
<feature type="binding site" evidence="11">
    <location>
        <position position="82"/>
    </location>
    <ligand>
        <name>Mg(2+)</name>
        <dbReference type="ChEBI" id="CHEBI:18420"/>
        <label>1</label>
    </ligand>
</feature>
<evidence type="ECO:0000256" key="3">
    <source>
        <dbReference type="ARBA" id="ARBA00022723"/>
    </source>
</evidence>
<feature type="binding site" evidence="11">
    <location>
        <position position="156"/>
    </location>
    <ligand>
        <name>Mg(2+)</name>
        <dbReference type="ChEBI" id="CHEBI:18420"/>
        <label>1</label>
    </ligand>
</feature>
<dbReference type="CDD" id="cd09867">
    <property type="entry name" value="PIN_FEN1"/>
    <property type="match status" value="1"/>
</dbReference>
<organism evidence="15 16">
    <name type="scientific">Candidatus Lokiarchaeum ossiferum</name>
    <dbReference type="NCBI Taxonomy" id="2951803"/>
    <lineage>
        <taxon>Archaea</taxon>
        <taxon>Promethearchaeati</taxon>
        <taxon>Promethearchaeota</taxon>
        <taxon>Promethearchaeia</taxon>
        <taxon>Promethearchaeales</taxon>
        <taxon>Promethearchaeaceae</taxon>
        <taxon>Candidatus Lokiarchaeum</taxon>
    </lineage>
</organism>
<dbReference type="SMART" id="SM00475">
    <property type="entry name" value="53EXOc"/>
    <property type="match status" value="1"/>
</dbReference>
<dbReference type="SMART" id="SM00484">
    <property type="entry name" value="XPGI"/>
    <property type="match status" value="1"/>
</dbReference>
<keyword evidence="7 11" id="KW-0269">Exonuclease</keyword>
<feature type="domain" description="5'-3' exonuclease" evidence="12">
    <location>
        <begin position="24"/>
        <end position="305"/>
    </location>
</feature>
<dbReference type="Gene3D" id="3.40.50.1010">
    <property type="entry name" value="5'-nuclease"/>
    <property type="match status" value="1"/>
</dbReference>
<dbReference type="Gene3D" id="1.10.150.20">
    <property type="entry name" value="5' to 3' exonuclease, C-terminal subdomain"/>
    <property type="match status" value="1"/>
</dbReference>
<evidence type="ECO:0000259" key="14">
    <source>
        <dbReference type="SMART" id="SM00485"/>
    </source>
</evidence>
<evidence type="ECO:0000256" key="4">
    <source>
        <dbReference type="ARBA" id="ARBA00022759"/>
    </source>
</evidence>
<evidence type="ECO:0000256" key="9">
    <source>
        <dbReference type="ARBA" id="ARBA00023204"/>
    </source>
</evidence>
<dbReference type="PRINTS" id="PR00853">
    <property type="entry name" value="XPGRADSUPER"/>
</dbReference>
<evidence type="ECO:0000256" key="10">
    <source>
        <dbReference type="ARBA" id="ARBA00024702"/>
    </source>
</evidence>
<evidence type="ECO:0000256" key="6">
    <source>
        <dbReference type="ARBA" id="ARBA00022801"/>
    </source>
</evidence>
<evidence type="ECO:0000313" key="15">
    <source>
        <dbReference type="EMBL" id="UYP47726.1"/>
    </source>
</evidence>
<accession>A0ABY6HW27</accession>
<dbReference type="Proteomes" id="UP001208689">
    <property type="component" value="Chromosome"/>
</dbReference>
<evidence type="ECO:0000256" key="11">
    <source>
        <dbReference type="HAMAP-Rule" id="MF_00614"/>
    </source>
</evidence>
<dbReference type="Pfam" id="PF00867">
    <property type="entry name" value="XPG_I"/>
    <property type="match status" value="1"/>
</dbReference>
<dbReference type="SMART" id="SM00485">
    <property type="entry name" value="XPGN"/>
    <property type="match status" value="1"/>
</dbReference>
<dbReference type="InterPro" id="IPR002421">
    <property type="entry name" value="5-3_exonuclease"/>
</dbReference>
<comment type="cofactor">
    <cofactor evidence="11">
        <name>Mg(2+)</name>
        <dbReference type="ChEBI" id="CHEBI:18420"/>
    </cofactor>
    <text evidence="11">Binds 2 magnesium ions per subunit. They probably participate in the reaction catalyzed by the enzyme. May bind an additional third magnesium ion after substrate binding.</text>
</comment>
<keyword evidence="2 11" id="KW-0540">Nuclease</keyword>
<keyword evidence="9 11" id="KW-0234">DNA repair</keyword>
<dbReference type="PANTHER" id="PTHR11081:SF9">
    <property type="entry name" value="FLAP ENDONUCLEASE 1"/>
    <property type="match status" value="1"/>
</dbReference>
<keyword evidence="5 11" id="KW-0227">DNA damage</keyword>
<evidence type="ECO:0000256" key="8">
    <source>
        <dbReference type="ARBA" id="ARBA00022842"/>
    </source>
</evidence>
<dbReference type="Pfam" id="PF00752">
    <property type="entry name" value="XPG_N"/>
    <property type="match status" value="1"/>
</dbReference>
<keyword evidence="4 11" id="KW-0255">Endonuclease</keyword>
<dbReference type="PANTHER" id="PTHR11081">
    <property type="entry name" value="FLAP ENDONUCLEASE FAMILY MEMBER"/>
    <property type="match status" value="1"/>
</dbReference>
<dbReference type="HAMAP" id="MF_00614">
    <property type="entry name" value="Fen"/>
    <property type="match status" value="1"/>
</dbReference>
<dbReference type="GO" id="GO:0016787">
    <property type="term" value="F:hydrolase activity"/>
    <property type="evidence" value="ECO:0007669"/>
    <property type="project" value="UniProtKB-KW"/>
</dbReference>
<proteinExistence type="inferred from homology"/>
<dbReference type="InterPro" id="IPR006085">
    <property type="entry name" value="XPG_DNA_repair_N"/>
</dbReference>
<keyword evidence="8 11" id="KW-0460">Magnesium</keyword>
<dbReference type="InterPro" id="IPR036279">
    <property type="entry name" value="5-3_exonuclease_C_sf"/>
</dbReference>
<evidence type="ECO:0000256" key="7">
    <source>
        <dbReference type="ARBA" id="ARBA00022839"/>
    </source>
</evidence>
<dbReference type="GO" id="GO:0004519">
    <property type="term" value="F:endonuclease activity"/>
    <property type="evidence" value="ECO:0007669"/>
    <property type="project" value="UniProtKB-KW"/>
</dbReference>
<dbReference type="EMBL" id="CP104013">
    <property type="protein sequence ID" value="UYP47726.1"/>
    <property type="molecule type" value="Genomic_DNA"/>
</dbReference>
<dbReference type="SMART" id="SM00279">
    <property type="entry name" value="HhH2"/>
    <property type="match status" value="1"/>
</dbReference>
<dbReference type="InterPro" id="IPR006086">
    <property type="entry name" value="XPG-I_dom"/>
</dbReference>
<evidence type="ECO:0000313" key="16">
    <source>
        <dbReference type="Proteomes" id="UP001208689"/>
    </source>
</evidence>
<feature type="domain" description="XPG N-terminal" evidence="14">
    <location>
        <begin position="1"/>
        <end position="103"/>
    </location>
</feature>
<feature type="binding site" evidence="11">
    <location>
        <position position="29"/>
    </location>
    <ligand>
        <name>Mg(2+)</name>
        <dbReference type="ChEBI" id="CHEBI:18420"/>
        <label>1</label>
    </ligand>
</feature>
<feature type="region of interest" description="Interaction with PCNA" evidence="11">
    <location>
        <begin position="341"/>
        <end position="349"/>
    </location>
</feature>
<comment type="function">
    <text evidence="11">Structure-specific nuclease with 5'-flap endonuclease and 5'-3' exonuclease activities involved in DNA replication and repair. During DNA replication, cleaves the 5'-overhanging flap structure that is generated by displacement synthesis when DNA polymerase encounters the 5'-end of a downstream Okazaki fragment. Binds the unpaired 3'-DNA end and kinks the DNA to facilitate 5' cleavage specificity. Cleaves one nucleotide into the double-stranded DNA from the junction in flap DNA, leaving a nick for ligation. Also involved in the base excision repair (BER) pathway. Acts as a genome stabilization factor that prevents flaps from equilibrating into structurs that lead to duplications and deletions. Also possesses 5'-3' exonuclease activity on nicked or gapped double-stranded DNA.</text>
</comment>
<dbReference type="EC" id="3.1.-.-" evidence="11"/>
<evidence type="ECO:0000259" key="13">
    <source>
        <dbReference type="SMART" id="SM00484"/>
    </source>
</evidence>
<name>A0ABY6HW27_9ARCH</name>
<sequence length="349" mass="39508">MGVKITPLVQEEKKIITFENLVGKKIAIDAFNTLYQFLAIIRGVDGSPLKDYSGEVTSHLSGLFYRTINIVEKDIQPIFVFDGLPNPLKMEEIERRRTIRKDATKRMHEAQDLGREEEAANFAQASSKLTSEMIAESKDFIKAMGIPIIQAKQDGEAQAAYLVKQNYAWAVGSQDYDALLFGAPRVVRNLSQNRTKKVKSTTVKVDLEWLSLAKILQSNELTQEQLVDIGILTGVDFFPGIEGVGAKTAYKLIKSHHSIDSLMNNNIEIRKKPISESLNMDMVNQVRNIFLKPEIDPNIPPLKWKKPNQDKIFEILCEKHNFNKERVTTALNRLKKKAGSTQRTLGDFF</sequence>
<dbReference type="InterPro" id="IPR006084">
    <property type="entry name" value="XPG/Rad2"/>
</dbReference>
<evidence type="ECO:0000256" key="5">
    <source>
        <dbReference type="ARBA" id="ARBA00022763"/>
    </source>
</evidence>
<protein>
    <recommendedName>
        <fullName evidence="11">Flap endonuclease 1</fullName>
        <shortName evidence="11">FEN-1</shortName>
        <ecNumber evidence="11">3.1.-.-</ecNumber>
    </recommendedName>
    <alternativeName>
        <fullName evidence="11">Flap structure-specific endonuclease 1</fullName>
    </alternativeName>
</protein>
<feature type="binding site" evidence="11">
    <location>
        <position position="177"/>
    </location>
    <ligand>
        <name>Mg(2+)</name>
        <dbReference type="ChEBI" id="CHEBI:18420"/>
        <label>2</label>
    </ligand>
</feature>
<keyword evidence="1 11" id="KW-0235">DNA replication</keyword>
<evidence type="ECO:0000256" key="1">
    <source>
        <dbReference type="ARBA" id="ARBA00022705"/>
    </source>
</evidence>
<evidence type="ECO:0000259" key="12">
    <source>
        <dbReference type="SMART" id="SM00475"/>
    </source>
</evidence>
<gene>
    <name evidence="11" type="primary">fen</name>
    <name evidence="15" type="ORF">NEF87_004011</name>
</gene>
<reference evidence="15" key="1">
    <citation type="submission" date="2022-09" db="EMBL/GenBank/DDBJ databases">
        <title>Actin cytoskeleton and complex cell architecture in an #Asgard archaeon.</title>
        <authorList>
            <person name="Ponce Toledo R.I."/>
            <person name="Schleper C."/>
            <person name="Rodrigues Oliveira T."/>
            <person name="Wollweber F."/>
            <person name="Xu J."/>
            <person name="Rittmann S."/>
            <person name="Klingl A."/>
            <person name="Pilhofer M."/>
        </authorList>
    </citation>
    <scope>NUCLEOTIDE SEQUENCE</scope>
    <source>
        <strain evidence="15">B-35</strain>
    </source>
</reference>
<comment type="function">
    <text evidence="10">Structure-specific nuclease with 5'-flap endonuclease and 5'-3' exonuclease activities involved in DNA replication and repair. During DNA replication, cleaves the 5'-overhanging flap structure that is generated by displacement synthesis when DNA polymerase encounters the 5'-end of a downstream Okazaki fragment. Binds the unpaired 3'-DNA end and kinks the DNA to facilitate 5' cleavage specificity. Cleaves one nucleotide into the double-stranded DNA from the junction in flap DNA, leaving a nick for ligation. Also involved in the base excision repair (BER) pathway. Acts as a genome stabilization factor that prevents flaps from equilibrating into structures that lead to duplications and deletions. Also possesses 5'-3' exonuclease activity on nicked or gapped double-stranded DNA.</text>
</comment>
<feature type="domain" description="XPG-I" evidence="13">
    <location>
        <begin position="142"/>
        <end position="221"/>
    </location>
</feature>
<dbReference type="SUPFAM" id="SSF47807">
    <property type="entry name" value="5' to 3' exonuclease, C-terminal subdomain"/>
    <property type="match status" value="1"/>
</dbReference>
<keyword evidence="3 11" id="KW-0479">Metal-binding</keyword>
<comment type="caution">
    <text evidence="11">Lacks conserved residue(s) required for the propagation of feature annotation.</text>
</comment>
<dbReference type="InterPro" id="IPR008918">
    <property type="entry name" value="HhH2"/>
</dbReference>
<feature type="binding site" evidence="11">
    <location>
        <position position="236"/>
    </location>
    <ligand>
        <name>Mg(2+)</name>
        <dbReference type="ChEBI" id="CHEBI:18420"/>
        <label>2</label>
    </ligand>
</feature>
<comment type="subunit">
    <text evidence="11">Interacts with PCNA. PCNA stimulates the nuclease activity without altering cleavage specificity.</text>
</comment>
<evidence type="ECO:0000256" key="2">
    <source>
        <dbReference type="ARBA" id="ARBA00022722"/>
    </source>
</evidence>